<organism evidence="1 2">
    <name type="scientific">Cetobacterium somerae ATCC BAA-474</name>
    <dbReference type="NCBI Taxonomy" id="1319815"/>
    <lineage>
        <taxon>Bacteria</taxon>
        <taxon>Fusobacteriati</taxon>
        <taxon>Fusobacteriota</taxon>
        <taxon>Fusobacteriia</taxon>
        <taxon>Fusobacteriales</taxon>
        <taxon>Fusobacteriaceae</taxon>
        <taxon>Cetobacterium</taxon>
    </lineage>
</organism>
<protein>
    <submittedName>
        <fullName evidence="1">Uncharacterized protein</fullName>
    </submittedName>
</protein>
<dbReference type="AlphaFoldDB" id="U7VCG7"/>
<evidence type="ECO:0000313" key="2">
    <source>
        <dbReference type="Proteomes" id="UP000017081"/>
    </source>
</evidence>
<dbReference type="eggNOG" id="ENOG50347QI">
    <property type="taxonomic scope" value="Bacteria"/>
</dbReference>
<evidence type="ECO:0000313" key="1">
    <source>
        <dbReference type="EMBL" id="ERT69417.1"/>
    </source>
</evidence>
<dbReference type="Proteomes" id="UP000017081">
    <property type="component" value="Unassembled WGS sequence"/>
</dbReference>
<reference evidence="1 2" key="1">
    <citation type="submission" date="2013-08" db="EMBL/GenBank/DDBJ databases">
        <authorList>
            <person name="Weinstock G."/>
            <person name="Sodergren E."/>
            <person name="Wylie T."/>
            <person name="Fulton L."/>
            <person name="Fulton R."/>
            <person name="Fronick C."/>
            <person name="O'Laughlin M."/>
            <person name="Godfrey J."/>
            <person name="Miner T."/>
            <person name="Herter B."/>
            <person name="Appelbaum E."/>
            <person name="Cordes M."/>
            <person name="Lek S."/>
            <person name="Wollam A."/>
            <person name="Pepin K.H."/>
            <person name="Palsikar V.B."/>
            <person name="Mitreva M."/>
            <person name="Wilson R.K."/>
        </authorList>
    </citation>
    <scope>NUCLEOTIDE SEQUENCE [LARGE SCALE GENOMIC DNA]</scope>
    <source>
        <strain evidence="1 2">ATCC BAA-474</strain>
    </source>
</reference>
<dbReference type="InterPro" id="IPR014061">
    <property type="entry name" value="BrxL-like"/>
</dbReference>
<dbReference type="RefSeq" id="WP_023050233.1">
    <property type="nucleotide sequence ID" value="NZ_CP173062.2"/>
</dbReference>
<accession>U7VCG7</accession>
<comment type="caution">
    <text evidence="1">The sequence shown here is derived from an EMBL/GenBank/DDBJ whole genome shotgun (WGS) entry which is preliminary data.</text>
</comment>
<dbReference type="STRING" id="1319815.HMPREF0202_00687"/>
<gene>
    <name evidence="1" type="ORF">HMPREF0202_00687</name>
</gene>
<sequence>MSTKDILNKIHQTIGVIPPIPLIVIMSSIVKLAPIAEPKISILLCGQRSEGKSVLYDSLGFENINILSEPITSAQLRGDAKKTSDSDKNEAIFSKDICIFEECTTLPLAIISEFKNLLTSYSYNLNKTKQTTSNLSCVFIGNSYTDIISNNDFTIDKLLSNFSAALKDEAFLSKQAALVPHYKDFLGKRNYNKIEPEHFDKFGKSLVELRPHTIDLSKIKIDDKFDSRAKGLITKLTSGIIKVMYLDKIPPNHVIDGIVEYASFFHALALGEFHNPLNSKSIKFVLEAIHGTTDDVEFVILYENRVLVKLLNKPLCLKYAINGFGVTENLLEYNFFNKNPNISIISPIIKNEHNGLILHQEFNYSPLTSKIINITGDIIPKDTDEEFNSIVIRMISNGETRKLPNFRGISNITLSLIKRQINKNFGTNISELKKSNIGISDNIGFELIAFYDYIKDKDKYIL</sequence>
<proteinExistence type="predicted"/>
<dbReference type="Pfam" id="PF13337">
    <property type="entry name" value="BrxL_ATPase"/>
    <property type="match status" value="1"/>
</dbReference>
<dbReference type="EMBL" id="AXZF01000026">
    <property type="protein sequence ID" value="ERT69417.1"/>
    <property type="molecule type" value="Genomic_DNA"/>
</dbReference>
<dbReference type="HOGENOM" id="CLU_591470_0_0_0"/>
<keyword evidence="2" id="KW-1185">Reference proteome</keyword>
<name>U7VCG7_9FUSO</name>